<keyword evidence="7" id="KW-1185">Reference proteome</keyword>
<evidence type="ECO:0000256" key="3">
    <source>
        <dbReference type="ARBA" id="ARBA00022692"/>
    </source>
</evidence>
<evidence type="ECO:0000256" key="1">
    <source>
        <dbReference type="ARBA" id="ARBA00004141"/>
    </source>
</evidence>
<comment type="subcellular location">
    <subcellularLocation>
        <location evidence="1">Membrane</location>
        <topology evidence="1">Multi-pass membrane protein</topology>
    </subcellularLocation>
</comment>
<comment type="similarity">
    <text evidence="2 6">Belongs to the nematode receptor-like protein srg family.</text>
</comment>
<keyword evidence="4 6" id="KW-1133">Transmembrane helix</keyword>
<evidence type="ECO:0000313" key="8">
    <source>
        <dbReference type="WBParaSite" id="Pan_g19583.t1"/>
    </source>
</evidence>
<organism evidence="7 8">
    <name type="scientific">Panagrellus redivivus</name>
    <name type="common">Microworm</name>
    <dbReference type="NCBI Taxonomy" id="6233"/>
    <lineage>
        <taxon>Eukaryota</taxon>
        <taxon>Metazoa</taxon>
        <taxon>Ecdysozoa</taxon>
        <taxon>Nematoda</taxon>
        <taxon>Chromadorea</taxon>
        <taxon>Rhabditida</taxon>
        <taxon>Tylenchina</taxon>
        <taxon>Panagrolaimomorpha</taxon>
        <taxon>Panagrolaimoidea</taxon>
        <taxon>Panagrolaimidae</taxon>
        <taxon>Panagrellus</taxon>
    </lineage>
</organism>
<feature type="transmembrane region" description="Helical" evidence="6">
    <location>
        <begin position="161"/>
        <end position="182"/>
    </location>
</feature>
<dbReference type="WBParaSite" id="Pan_g19583.t1">
    <property type="protein sequence ID" value="Pan_g19583.t1"/>
    <property type="gene ID" value="Pan_g19583"/>
</dbReference>
<evidence type="ECO:0000313" key="7">
    <source>
        <dbReference type="Proteomes" id="UP000492821"/>
    </source>
</evidence>
<dbReference type="AlphaFoldDB" id="A0A7E4VD62"/>
<reference evidence="7" key="1">
    <citation type="journal article" date="2013" name="Genetics">
        <title>The draft genome and transcriptome of Panagrellus redivivus are shaped by the harsh demands of a free-living lifestyle.</title>
        <authorList>
            <person name="Srinivasan J."/>
            <person name="Dillman A.R."/>
            <person name="Macchietto M.G."/>
            <person name="Heikkinen L."/>
            <person name="Lakso M."/>
            <person name="Fracchia K.M."/>
            <person name="Antoshechkin I."/>
            <person name="Mortazavi A."/>
            <person name="Wong G."/>
            <person name="Sternberg P.W."/>
        </authorList>
    </citation>
    <scope>NUCLEOTIDE SEQUENCE [LARGE SCALE GENOMIC DNA]</scope>
    <source>
        <strain evidence="7">MT8872</strain>
    </source>
</reference>
<dbReference type="GO" id="GO:0007606">
    <property type="term" value="P:sensory perception of chemical stimulus"/>
    <property type="evidence" value="ECO:0007669"/>
    <property type="project" value="UniProtKB-UniRule"/>
</dbReference>
<proteinExistence type="inferred from homology"/>
<feature type="transmembrane region" description="Helical" evidence="6">
    <location>
        <begin position="42"/>
        <end position="59"/>
    </location>
</feature>
<sequence length="289" mass="33033">MASNSQEILTLVFLYSCIGVELVCISYLLILMSRPRSPLRKAYFIISVIGYMVDVAAKLNEAIDEYSLLSSYFQWHTYYFFGIWHFVLTLNRFTSVVYWQTYEMMWSLKKSALWCLGILAYPVLVDITFVLIEPQPFYCVTYLYRSQCRDFYAMVCFRQSISNILTSISSLTMSLITIIKIRKTSAPSKIASRLLVQCVVLTMFFSVFMAFLVVYSIAWQSDNVGLIRMSATVLNNSLYFYQSFGVCWLVIICHFMVRGGSNDVKVSSVGQAPATPVRARAASVAQSHF</sequence>
<feature type="transmembrane region" description="Helical" evidence="6">
    <location>
        <begin position="12"/>
        <end position="30"/>
    </location>
</feature>
<reference evidence="8" key="2">
    <citation type="submission" date="2020-10" db="UniProtKB">
        <authorList>
            <consortium name="WormBaseParasite"/>
        </authorList>
    </citation>
    <scope>IDENTIFICATION</scope>
</reference>
<keyword evidence="5 6" id="KW-0472">Membrane</keyword>
<evidence type="ECO:0000256" key="5">
    <source>
        <dbReference type="ARBA" id="ARBA00023136"/>
    </source>
</evidence>
<dbReference type="GO" id="GO:0004888">
    <property type="term" value="F:transmembrane signaling receptor activity"/>
    <property type="evidence" value="ECO:0007669"/>
    <property type="project" value="InterPro"/>
</dbReference>
<evidence type="ECO:0000256" key="6">
    <source>
        <dbReference type="RuleBase" id="RU280813"/>
    </source>
</evidence>
<dbReference type="GO" id="GO:0016020">
    <property type="term" value="C:membrane"/>
    <property type="evidence" value="ECO:0007669"/>
    <property type="project" value="UniProtKB-SubCell"/>
</dbReference>
<dbReference type="InterPro" id="IPR000609">
    <property type="entry name" value="7TM_GPCR_serpentine_rcpt_Srg"/>
</dbReference>
<protein>
    <recommendedName>
        <fullName evidence="6">Serpentine receptor class gamma</fullName>
    </recommendedName>
</protein>
<dbReference type="Proteomes" id="UP000492821">
    <property type="component" value="Unassembled WGS sequence"/>
</dbReference>
<name>A0A7E4VD62_PANRE</name>
<evidence type="ECO:0000256" key="2">
    <source>
        <dbReference type="ARBA" id="ARBA00005692"/>
    </source>
</evidence>
<dbReference type="Pfam" id="PF02118">
    <property type="entry name" value="Srg"/>
    <property type="match status" value="1"/>
</dbReference>
<feature type="transmembrane region" description="Helical" evidence="6">
    <location>
        <begin position="111"/>
        <end position="132"/>
    </location>
</feature>
<accession>A0A7E4VD62</accession>
<keyword evidence="3 6" id="KW-0812">Transmembrane</keyword>
<feature type="transmembrane region" description="Helical" evidence="6">
    <location>
        <begin position="79"/>
        <end position="99"/>
    </location>
</feature>
<feature type="transmembrane region" description="Helical" evidence="6">
    <location>
        <begin position="238"/>
        <end position="257"/>
    </location>
</feature>
<evidence type="ECO:0000256" key="4">
    <source>
        <dbReference type="ARBA" id="ARBA00022989"/>
    </source>
</evidence>
<feature type="transmembrane region" description="Helical" evidence="6">
    <location>
        <begin position="194"/>
        <end position="218"/>
    </location>
</feature>